<gene>
    <name evidence="2" type="ORF">CA839_09485</name>
</gene>
<evidence type="ECO:0000259" key="1">
    <source>
        <dbReference type="PROSITE" id="PS51208"/>
    </source>
</evidence>
<dbReference type="NCBIfam" id="TIGR01414">
    <property type="entry name" value="autotrans_barl"/>
    <property type="match status" value="2"/>
</dbReference>
<dbReference type="InterPro" id="IPR011050">
    <property type="entry name" value="Pectin_lyase_fold/virulence"/>
</dbReference>
<dbReference type="SUPFAM" id="SSF103515">
    <property type="entry name" value="Autotransporter"/>
    <property type="match status" value="1"/>
</dbReference>
<dbReference type="GO" id="GO:0019867">
    <property type="term" value="C:outer membrane"/>
    <property type="evidence" value="ECO:0007669"/>
    <property type="project" value="InterPro"/>
</dbReference>
<dbReference type="EMBL" id="NHRT01000001">
    <property type="protein sequence ID" value="OWP26078.1"/>
    <property type="molecule type" value="Genomic_DNA"/>
</dbReference>
<protein>
    <submittedName>
        <fullName evidence="2">Autotransporter outer membrane beta-barrel domain-containing protein</fullName>
    </submittedName>
</protein>
<name>A0A246EHM7_FUSNP</name>
<dbReference type="RefSeq" id="WP_088389208.1">
    <property type="nucleotide sequence ID" value="NZ_NHRT01000001.1"/>
</dbReference>
<evidence type="ECO:0000313" key="3">
    <source>
        <dbReference type="Proteomes" id="UP000197470"/>
    </source>
</evidence>
<dbReference type="Gene3D" id="2.40.128.130">
    <property type="entry name" value="Autotransporter beta-domain"/>
    <property type="match status" value="1"/>
</dbReference>
<dbReference type="PROSITE" id="PS51208">
    <property type="entry name" value="AUTOTRANSPORTER"/>
    <property type="match status" value="1"/>
</dbReference>
<proteinExistence type="predicted"/>
<dbReference type="InterPro" id="IPR005546">
    <property type="entry name" value="Autotransporte_beta"/>
</dbReference>
<reference evidence="2 3" key="1">
    <citation type="submission" date="2017-05" db="EMBL/GenBank/DDBJ databases">
        <title>Genome sequencing of Fusobacterium nucleatum subsp. polymorphum KCOM 1001 (=ChDC F119).</title>
        <authorList>
            <person name="Kook J.-K."/>
            <person name="Park S.-N."/>
            <person name="Lim Y.K."/>
            <person name="Roh H."/>
        </authorList>
    </citation>
    <scope>NUCLEOTIDE SEQUENCE [LARGE SCALE GENOMIC DNA]</scope>
    <source>
        <strain evidence="2 3">KCOM 1001</strain>
    </source>
</reference>
<dbReference type="InterPro" id="IPR036709">
    <property type="entry name" value="Autotransporte_beta_dom_sf"/>
</dbReference>
<dbReference type="Pfam" id="PF03797">
    <property type="entry name" value="Autotransporter"/>
    <property type="match status" value="1"/>
</dbReference>
<feature type="domain" description="Autotransporter" evidence="1">
    <location>
        <begin position="1003"/>
        <end position="1263"/>
    </location>
</feature>
<dbReference type="AlphaFoldDB" id="A0A246EHM7"/>
<dbReference type="Pfam" id="PF03212">
    <property type="entry name" value="Pertactin"/>
    <property type="match status" value="1"/>
</dbReference>
<accession>A0A246EHM7</accession>
<dbReference type="InterPro" id="IPR004899">
    <property type="entry name" value="Pertactin_central"/>
</dbReference>
<dbReference type="Proteomes" id="UP000197470">
    <property type="component" value="Unassembled WGS sequence"/>
</dbReference>
<dbReference type="SUPFAM" id="SSF51126">
    <property type="entry name" value="Pectin lyase-like"/>
    <property type="match status" value="1"/>
</dbReference>
<organism evidence="2 3">
    <name type="scientific">Fusobacterium nucleatum subsp. polymorphum</name>
    <name type="common">Fusobacterium polymorphum</name>
    <dbReference type="NCBI Taxonomy" id="76857"/>
    <lineage>
        <taxon>Bacteria</taxon>
        <taxon>Fusobacteriati</taxon>
        <taxon>Fusobacteriota</taxon>
        <taxon>Fusobacteriia</taxon>
        <taxon>Fusobacteriales</taxon>
        <taxon>Fusobacteriaceae</taxon>
        <taxon>Fusobacterium</taxon>
    </lineage>
</organism>
<comment type="caution">
    <text evidence="2">The sequence shown here is derived from an EMBL/GenBank/DDBJ whole genome shotgun (WGS) entry which is preliminary data.</text>
</comment>
<dbReference type="InterPro" id="IPR006315">
    <property type="entry name" value="OM_autotransptr_brl_dom"/>
</dbReference>
<dbReference type="SMART" id="SM00869">
    <property type="entry name" value="Autotransporter"/>
    <property type="match status" value="1"/>
</dbReference>
<sequence length="1263" mass="139774">MNYKKLMMFTMFLLSLSSYGEIRIKENGVYKDSLKNQNSIRLVGNPVHTGYGVKTGVIFDFMKKSEDTKTQPDIIKNKNISLKDAKFTLLGDISNYPNSHRVGIIENSKITFEKGKNYNIKDDPSADFGNKMEVKFGKMILKNSQIIDEDKATNIEVNADPNDPEYDGALFFAQKNPKNLTSLSIERDFPAPLGVYDIKLNGDIKVKFSVVNPSNQKGPGIFHGEGSNPVLKFGKNTRSKFRDLDIFGTPGVDAKGMLFGDVKDIHTIFDEGSEVEMESLSSTGANIRFNGGKVKIHSSVNYLNIEAKIFDIGSGIIKGKAIFDLKGGAIQNAESTGILTANDRDEAKSHHIIDLEMLPESKVDVGMILNGNVYDNENPSKILTTILKPEENRATFRLQFDNNTKLYLKYVNEADLTMKQGSHLYMYREGEENQKLNSTNKGNPVEMRGKLKLENVNLHFRVNMKDQLSDKMVVKHNTISGTGGTIYVKNSGSTDTTGREKVVLIEAKKGVDSGVKFRLANSVEIGAYEYVLDNSLVGSGRDYYLIGEKAHFIPDVPSNVKNDVPTLLKPGNMKTQKGVSGNSINLQNSNVEISPINSKKYTAELTQGNINLTNSTLWVEQGRGLKLKNTPINIKNSSMVINTKDTNSGVKIDAETSTGAILKIERKNAISNVNHRDLFVNGTFKVIGNKTTPNAITLGKNTVTQIYNPKGDTALDLRNTSMKIEDGAKLYLEGKRALNSKNSNISGKGIFHIKGDIIHEGDNGVNLTFEKGSFVESSSIQFDESNVGSSLRFKSGSELRISNLSNAKMTFDKGSRIFLYTSKQESEEIRNGDANKSIDQVINDVTLGNNANTVTLTGVVEMNDVDIYTRVNLKDNLGDHIVVDGDKGLLKGTGATLHLRNTGSLEVDSINRSIRFFTGKLADGFVWKVANPLEVGAYIYDTTLSQTKDDKGITRVTFNLQEKRRRKAKLTSTAMGFMENTYTDYFQELGTVDDVFKGMSNIEFTKKDSVWAKVGGTTLETKEGFKSNAKSVFVGFDRQIGQIEDLHAGIFLGNSSSSKKYNIYSGDGKSEIFHGGAYLSYRSMLGDGDFILKYSKGKTEYGVLDTVGDKISNKYDYSSKMAAFRFGKKLYPFSKENLYIEPAIQVSYGEINNVNSTASNGLNTKIKTIRTWTTGGDVKLGFKTNALNTYVKAGVSKEFLGDTDFLFNTSGDERRQVDKGIVTFGAGLEYHIGDHSISLEIVRKESNLLKDFYQASIGYQYKF</sequence>
<evidence type="ECO:0000313" key="2">
    <source>
        <dbReference type="EMBL" id="OWP26078.1"/>
    </source>
</evidence>